<dbReference type="STRING" id="498211.CJA_3179"/>
<dbReference type="OrthoDB" id="119951at2"/>
<dbReference type="InterPro" id="IPR027843">
    <property type="entry name" value="DUF4440"/>
</dbReference>
<dbReference type="AlphaFoldDB" id="B3PDX6"/>
<feature type="domain" description="DUF4440" evidence="2">
    <location>
        <begin position="40"/>
        <end position="153"/>
    </location>
</feature>
<evidence type="ECO:0000313" key="3">
    <source>
        <dbReference type="EMBL" id="ACE84851.1"/>
    </source>
</evidence>
<name>B3PDX6_CELJU</name>
<sequence length="165" mass="18557">MKKFIPLAAVLFVITSLDTFSAPNNQSNEQSELPTLFDTIAALDAAVFDTFNHCSSPEQLKKHASYFAADVEFYHDTGGVTWSRQDMIANTEKYVCGKFRRELIPETFKVFPIKDYGAIAQGSHRFCQFSTGECEGVADFVMVWGNLNAGWQITRVLSYGHRPNQ</sequence>
<dbReference type="Pfam" id="PF14534">
    <property type="entry name" value="DUF4440"/>
    <property type="match status" value="1"/>
</dbReference>
<feature type="chain" id="PRO_5002796565" description="DUF4440 domain-containing protein" evidence="1">
    <location>
        <begin position="22"/>
        <end position="165"/>
    </location>
</feature>
<evidence type="ECO:0000313" key="4">
    <source>
        <dbReference type="Proteomes" id="UP000001036"/>
    </source>
</evidence>
<gene>
    <name evidence="3" type="ordered locus">CJA_3179</name>
</gene>
<dbReference type="eggNOG" id="COG1680">
    <property type="taxonomic scope" value="Bacteria"/>
</dbReference>
<dbReference type="EMBL" id="CP000934">
    <property type="protein sequence ID" value="ACE84851.1"/>
    <property type="molecule type" value="Genomic_DNA"/>
</dbReference>
<dbReference type="KEGG" id="cja:CJA_3179"/>
<dbReference type="HOGENOM" id="CLU_111151_1_1_6"/>
<accession>B3PDX6</accession>
<keyword evidence="1" id="KW-0732">Signal</keyword>
<evidence type="ECO:0000256" key="1">
    <source>
        <dbReference type="SAM" id="SignalP"/>
    </source>
</evidence>
<feature type="signal peptide" evidence="1">
    <location>
        <begin position="1"/>
        <end position="21"/>
    </location>
</feature>
<dbReference type="Proteomes" id="UP000001036">
    <property type="component" value="Chromosome"/>
</dbReference>
<evidence type="ECO:0000259" key="2">
    <source>
        <dbReference type="Pfam" id="PF14534"/>
    </source>
</evidence>
<organism evidence="3 4">
    <name type="scientific">Cellvibrio japonicus (strain Ueda107)</name>
    <name type="common">Pseudomonas fluorescens subsp. cellulosa</name>
    <dbReference type="NCBI Taxonomy" id="498211"/>
    <lineage>
        <taxon>Bacteria</taxon>
        <taxon>Pseudomonadati</taxon>
        <taxon>Pseudomonadota</taxon>
        <taxon>Gammaproteobacteria</taxon>
        <taxon>Cellvibrionales</taxon>
        <taxon>Cellvibrionaceae</taxon>
        <taxon>Cellvibrio</taxon>
    </lineage>
</organism>
<dbReference type="RefSeq" id="WP_012488756.1">
    <property type="nucleotide sequence ID" value="NC_010995.1"/>
</dbReference>
<keyword evidence="4" id="KW-1185">Reference proteome</keyword>
<dbReference type="SUPFAM" id="SSF54427">
    <property type="entry name" value="NTF2-like"/>
    <property type="match status" value="1"/>
</dbReference>
<proteinExistence type="predicted"/>
<reference evidence="3 4" key="1">
    <citation type="journal article" date="2008" name="J. Bacteriol.">
        <title>Insights into plant cell wall degradation from the genome sequence of the soil bacterium Cellvibrio japonicus.</title>
        <authorList>
            <person name="Deboy R.T."/>
            <person name="Mongodin E.F."/>
            <person name="Fouts D.E."/>
            <person name="Tailford L.E."/>
            <person name="Khouri H."/>
            <person name="Emerson J.B."/>
            <person name="Mohamoud Y."/>
            <person name="Watkins K."/>
            <person name="Henrissat B."/>
            <person name="Gilbert H.J."/>
            <person name="Nelson K.E."/>
        </authorList>
    </citation>
    <scope>NUCLEOTIDE SEQUENCE [LARGE SCALE GENOMIC DNA]</scope>
    <source>
        <strain evidence="3 4">Ueda107</strain>
    </source>
</reference>
<protein>
    <recommendedName>
        <fullName evidence="2">DUF4440 domain-containing protein</fullName>
    </recommendedName>
</protein>
<dbReference type="InterPro" id="IPR032710">
    <property type="entry name" value="NTF2-like_dom_sf"/>
</dbReference>